<accession>A0AAP2R060</accession>
<proteinExistence type="predicted"/>
<evidence type="ECO:0000313" key="2">
    <source>
        <dbReference type="EMBL" id="MCC4478022.1"/>
    </source>
</evidence>
<sequence length="157" mass="18014">MPPEVIKICGIPFAILGILSSIATFTSFLNQWRNPILLVFVTSLPLLYIIGLLTHNNTLTKRIEKINSKSKKIKKKLKRKSKAYRKLRSNRDGLVKQHYIDLNDKKVLQKQLAEKQIIITLLMQTIPAEELPDIPQKVKLLKELENLGTDDENSKDN</sequence>
<feature type="transmembrane region" description="Helical" evidence="1">
    <location>
        <begin position="35"/>
        <end position="53"/>
    </location>
</feature>
<dbReference type="EMBL" id="JAJGWB010000134">
    <property type="protein sequence ID" value="MCC4478022.1"/>
    <property type="molecule type" value="Genomic_DNA"/>
</dbReference>
<evidence type="ECO:0000313" key="3">
    <source>
        <dbReference type="Proteomes" id="UP001198026"/>
    </source>
</evidence>
<reference evidence="2" key="1">
    <citation type="submission" date="2021-10" db="EMBL/GenBank/DDBJ databases">
        <title>Evolutionary history and lifestyle of the vertebrate symbiont Limosilactobacillus reuteri.</title>
        <authorList>
            <person name="Zheng J."/>
            <person name="Li F."/>
            <person name="Gaenzle M."/>
            <person name="Walter J."/>
        </authorList>
    </citation>
    <scope>NUCLEOTIDE SEQUENCE</scope>
    <source>
        <strain evidence="2">GQ_1_3_1</strain>
    </source>
</reference>
<dbReference type="AlphaFoldDB" id="A0AAP2R060"/>
<comment type="caution">
    <text evidence="2">The sequence shown here is derived from an EMBL/GenBank/DDBJ whole genome shotgun (WGS) entry which is preliminary data.</text>
</comment>
<protein>
    <submittedName>
        <fullName evidence="2">Uncharacterized protein</fullName>
    </submittedName>
</protein>
<keyword evidence="1" id="KW-0812">Transmembrane</keyword>
<name>A0AAP2R060_LIMRT</name>
<organism evidence="2 3">
    <name type="scientific">Limosilactobacillus reuteri</name>
    <name type="common">Lactobacillus reuteri</name>
    <dbReference type="NCBI Taxonomy" id="1598"/>
    <lineage>
        <taxon>Bacteria</taxon>
        <taxon>Bacillati</taxon>
        <taxon>Bacillota</taxon>
        <taxon>Bacilli</taxon>
        <taxon>Lactobacillales</taxon>
        <taxon>Lactobacillaceae</taxon>
        <taxon>Limosilactobacillus</taxon>
    </lineage>
</organism>
<dbReference type="RefSeq" id="WP_152703905.1">
    <property type="nucleotide sequence ID" value="NZ_CP047416.1"/>
</dbReference>
<feature type="transmembrane region" description="Helical" evidence="1">
    <location>
        <begin position="9"/>
        <end position="29"/>
    </location>
</feature>
<gene>
    <name evidence="2" type="ORF">LMB76_07310</name>
</gene>
<keyword evidence="1" id="KW-0472">Membrane</keyword>
<evidence type="ECO:0000256" key="1">
    <source>
        <dbReference type="SAM" id="Phobius"/>
    </source>
</evidence>
<dbReference type="Proteomes" id="UP001198026">
    <property type="component" value="Unassembled WGS sequence"/>
</dbReference>
<keyword evidence="1" id="KW-1133">Transmembrane helix</keyword>